<dbReference type="InterPro" id="IPR001631">
    <property type="entry name" value="TopoI"/>
</dbReference>
<protein>
    <recommendedName>
        <fullName evidence="3">DNA topoisomerase</fullName>
        <ecNumber evidence="3">5.6.2.1</ecNumber>
    </recommendedName>
</protein>
<evidence type="ECO:0000256" key="5">
    <source>
        <dbReference type="ARBA" id="ARBA00023125"/>
    </source>
</evidence>
<evidence type="ECO:0000313" key="10">
    <source>
        <dbReference type="Proteomes" id="UP001293718"/>
    </source>
</evidence>
<dbReference type="Pfam" id="PF21338">
    <property type="entry name" value="Top1B_N_bact"/>
    <property type="match status" value="1"/>
</dbReference>
<dbReference type="PRINTS" id="PR00416">
    <property type="entry name" value="EUTPISMRASEI"/>
</dbReference>
<dbReference type="SUPFAM" id="SSF55869">
    <property type="entry name" value="DNA topoisomerase I domain"/>
    <property type="match status" value="1"/>
</dbReference>
<dbReference type="InterPro" id="IPR049331">
    <property type="entry name" value="Top1B_N_bact"/>
</dbReference>
<dbReference type="Gene3D" id="1.10.132.120">
    <property type="match status" value="1"/>
</dbReference>
<organism evidence="9 10">
    <name type="scientific">Azohydromonas lata</name>
    <dbReference type="NCBI Taxonomy" id="45677"/>
    <lineage>
        <taxon>Bacteria</taxon>
        <taxon>Pseudomonadati</taxon>
        <taxon>Pseudomonadota</taxon>
        <taxon>Betaproteobacteria</taxon>
        <taxon>Burkholderiales</taxon>
        <taxon>Sphaerotilaceae</taxon>
        <taxon>Azohydromonas</taxon>
    </lineage>
</organism>
<proteinExistence type="inferred from homology"/>
<evidence type="ECO:0000313" key="9">
    <source>
        <dbReference type="EMBL" id="MDZ5458669.1"/>
    </source>
</evidence>
<sequence length="373" mass="41908">MAAVLQDSVEETLPPGLRWVSDTQPGLRRERRGDAFVYLDARGRELTDEKRLAQIRQLAIPPAYTDVWICAQANGHLQATGRDARGRKQYRYHPDFRAHREDHKFERLLEFGQALPRIRRRVAEDLQASTRGGPSRTLVLATLVRLLDSTVLRVGNDEYARDNRSYGLTTLRRRHAGLTGSKLKLRFRGKHGVQHEVALDDPQVARVVRRCQQLPGQELFHYVGEDGQTHAVGSGEVNDYLEAAAGERFTAKDFRTWHGSVRALALLRLACLKCEGAPKLAPVIAEVARHLGNTPAVCRKAYVHPAVLALAEDWEAGAALCRRLGESVRAHGGLQADEWRLLRFLSSPGTSWARTHGRKALREMCIAEPQRPR</sequence>
<feature type="domain" description="DNA topoisomerase I catalytic core eukaryotic-type" evidence="7">
    <location>
        <begin position="95"/>
        <end position="301"/>
    </location>
</feature>
<comment type="caution">
    <text evidence="9">The sequence shown here is derived from an EMBL/GenBank/DDBJ whole genome shotgun (WGS) entry which is preliminary data.</text>
</comment>
<dbReference type="InterPro" id="IPR011010">
    <property type="entry name" value="DNA_brk_join_enz"/>
</dbReference>
<evidence type="ECO:0000259" key="7">
    <source>
        <dbReference type="Pfam" id="PF01028"/>
    </source>
</evidence>
<evidence type="ECO:0000256" key="2">
    <source>
        <dbReference type="ARBA" id="ARBA00006645"/>
    </source>
</evidence>
<dbReference type="Gene3D" id="3.90.15.10">
    <property type="entry name" value="Topoisomerase I, Chain A, domain 3"/>
    <property type="match status" value="1"/>
</dbReference>
<keyword evidence="10" id="KW-1185">Reference proteome</keyword>
<dbReference type="InterPro" id="IPR035447">
    <property type="entry name" value="DNA_topo_I_N_sf"/>
</dbReference>
<dbReference type="InterPro" id="IPR014711">
    <property type="entry name" value="TopoI_cat_a-hlx-sub_euk"/>
</dbReference>
<dbReference type="RefSeq" id="WP_322466696.1">
    <property type="nucleotide sequence ID" value="NZ_JAXOJX010000033.1"/>
</dbReference>
<name>A0ABU5IHP1_9BURK</name>
<keyword evidence="5" id="KW-0238">DNA-binding</keyword>
<keyword evidence="6" id="KW-0413">Isomerase</keyword>
<reference evidence="9 10" key="1">
    <citation type="submission" date="2023-11" db="EMBL/GenBank/DDBJ databases">
        <title>Draft genome of Azohydromonas lata strain H1 (DSM1123), a polyhydroxyalkanoate producer.</title>
        <authorList>
            <person name="Traversa D."/>
            <person name="D'Addabbo P."/>
            <person name="Pazzani C."/>
            <person name="Manzari C."/>
            <person name="Chiara M."/>
            <person name="Scrascia M."/>
        </authorList>
    </citation>
    <scope>NUCLEOTIDE SEQUENCE [LARGE SCALE GENOMIC DNA]</scope>
    <source>
        <strain evidence="9 10">H1</strain>
    </source>
</reference>
<evidence type="ECO:0000259" key="8">
    <source>
        <dbReference type="Pfam" id="PF21338"/>
    </source>
</evidence>
<feature type="domain" description="DNA topoisomerase IB N-terminal" evidence="8">
    <location>
        <begin position="36"/>
        <end position="83"/>
    </location>
</feature>
<evidence type="ECO:0000256" key="1">
    <source>
        <dbReference type="ARBA" id="ARBA00000213"/>
    </source>
</evidence>
<comment type="catalytic activity">
    <reaction evidence="1">
        <text>ATP-independent breakage of single-stranded DNA, followed by passage and rejoining.</text>
        <dbReference type="EC" id="5.6.2.1"/>
    </reaction>
</comment>
<comment type="similarity">
    <text evidence="2">Belongs to the type IB topoisomerase family.</text>
</comment>
<dbReference type="PROSITE" id="PS52038">
    <property type="entry name" value="TOPO_IB_2"/>
    <property type="match status" value="1"/>
</dbReference>
<accession>A0ABU5IHP1</accession>
<gene>
    <name evidence="9" type="ORF">SM757_18985</name>
</gene>
<dbReference type="InterPro" id="IPR013500">
    <property type="entry name" value="TopoI_cat_euk"/>
</dbReference>
<evidence type="ECO:0000256" key="6">
    <source>
        <dbReference type="ARBA" id="ARBA00023235"/>
    </source>
</evidence>
<keyword evidence="4" id="KW-0799">Topoisomerase</keyword>
<dbReference type="Gene3D" id="3.30.66.10">
    <property type="entry name" value="DNA topoisomerase I domain"/>
    <property type="match status" value="1"/>
</dbReference>
<dbReference type="Proteomes" id="UP001293718">
    <property type="component" value="Unassembled WGS sequence"/>
</dbReference>
<evidence type="ECO:0000256" key="3">
    <source>
        <dbReference type="ARBA" id="ARBA00012891"/>
    </source>
</evidence>
<evidence type="ECO:0000256" key="4">
    <source>
        <dbReference type="ARBA" id="ARBA00023029"/>
    </source>
</evidence>
<dbReference type="EC" id="5.6.2.1" evidence="3"/>
<dbReference type="Pfam" id="PF01028">
    <property type="entry name" value="Topoisom_I"/>
    <property type="match status" value="1"/>
</dbReference>
<dbReference type="EMBL" id="JAXOJX010000033">
    <property type="protein sequence ID" value="MDZ5458669.1"/>
    <property type="molecule type" value="Genomic_DNA"/>
</dbReference>
<dbReference type="SUPFAM" id="SSF56349">
    <property type="entry name" value="DNA breaking-rejoining enzymes"/>
    <property type="match status" value="1"/>
</dbReference>